<dbReference type="AlphaFoldDB" id="A0A256SND5"/>
<organism evidence="1 2">
    <name type="scientific">Limosilactobacillus reuteri</name>
    <name type="common">Lactobacillus reuteri</name>
    <dbReference type="NCBI Taxonomy" id="1598"/>
    <lineage>
        <taxon>Bacteria</taxon>
        <taxon>Bacillati</taxon>
        <taxon>Bacillota</taxon>
        <taxon>Bacilli</taxon>
        <taxon>Lactobacillales</taxon>
        <taxon>Lactobacillaceae</taxon>
        <taxon>Limosilactobacillus</taxon>
    </lineage>
</organism>
<protein>
    <submittedName>
        <fullName evidence="1">Uncharacterized protein</fullName>
    </submittedName>
</protein>
<dbReference type="Proteomes" id="UP000215747">
    <property type="component" value="Unassembled WGS sequence"/>
</dbReference>
<sequence>MTEQNEIITPVFKNKASDFKKHAFTARPAVKINIRELIIYFSFRYRKWLFAMLVNWYSPDQIYLDCGKTDIRKKGHLWAHNGDCQELWIRII</sequence>
<gene>
    <name evidence="1" type="ORF">CBF96_07610</name>
</gene>
<dbReference type="EMBL" id="NGPL01000047">
    <property type="protein sequence ID" value="OYS68337.1"/>
    <property type="molecule type" value="Genomic_DNA"/>
</dbReference>
<proteinExistence type="predicted"/>
<evidence type="ECO:0000313" key="2">
    <source>
        <dbReference type="Proteomes" id="UP000215747"/>
    </source>
</evidence>
<accession>A0A256SND5</accession>
<comment type="caution">
    <text evidence="1">The sequence shown here is derived from an EMBL/GenBank/DDBJ whole genome shotgun (WGS) entry which is preliminary data.</text>
</comment>
<reference evidence="1 2" key="2">
    <citation type="submission" date="2017-09" db="EMBL/GenBank/DDBJ databases">
        <title>Tripartite evolution among Lactobacillus johnsonii, Lactobacillus taiwanensis, Lactobacillus reuteri and their rodent host.</title>
        <authorList>
            <person name="Wang T."/>
            <person name="Knowles S."/>
            <person name="Cheng C."/>
        </authorList>
    </citation>
    <scope>NUCLEOTIDE SEQUENCE [LARGE SCALE GENOMIC DNA]</scope>
    <source>
        <strain evidence="1 2">114h</strain>
    </source>
</reference>
<dbReference type="RefSeq" id="WP_094509269.1">
    <property type="nucleotide sequence ID" value="NZ_JANKBC010000038.1"/>
</dbReference>
<reference evidence="2" key="1">
    <citation type="submission" date="2017-05" db="EMBL/GenBank/DDBJ databases">
        <authorList>
            <person name="Lin X.B."/>
            <person name="Stothard P."/>
            <person name="Tasseva G."/>
            <person name="Walter J."/>
        </authorList>
    </citation>
    <scope>NUCLEOTIDE SEQUENCE [LARGE SCALE GENOMIC DNA]</scope>
    <source>
        <strain evidence="2">114h</strain>
    </source>
</reference>
<evidence type="ECO:0000313" key="1">
    <source>
        <dbReference type="EMBL" id="OYS68337.1"/>
    </source>
</evidence>
<name>A0A256SND5_LIMRT</name>